<organism evidence="1 2">
    <name type="scientific">Tachysurus vachellii</name>
    <name type="common">Darkbarbel catfish</name>
    <name type="synonym">Pelteobagrus vachellii</name>
    <dbReference type="NCBI Taxonomy" id="175792"/>
    <lineage>
        <taxon>Eukaryota</taxon>
        <taxon>Metazoa</taxon>
        <taxon>Chordata</taxon>
        <taxon>Craniata</taxon>
        <taxon>Vertebrata</taxon>
        <taxon>Euteleostomi</taxon>
        <taxon>Actinopterygii</taxon>
        <taxon>Neopterygii</taxon>
        <taxon>Teleostei</taxon>
        <taxon>Ostariophysi</taxon>
        <taxon>Siluriformes</taxon>
        <taxon>Bagridae</taxon>
        <taxon>Tachysurus</taxon>
    </lineage>
</organism>
<accession>A0AA88IK77</accession>
<keyword evidence="2" id="KW-1185">Reference proteome</keyword>
<sequence>MYNVPPFRQRYSQSPHLLMSPFLCMHCHIQMSQEPLCQSTLACREHVGRAHGADVSVVPVPNRPTGPLVLNAVLMALRSALRSQRN</sequence>
<comment type="caution">
    <text evidence="1">The sequence shown here is derived from an EMBL/GenBank/DDBJ whole genome shotgun (WGS) entry which is preliminary data.</text>
</comment>
<proteinExistence type="predicted"/>
<gene>
    <name evidence="1" type="ORF">Q7C36_022098</name>
</gene>
<protein>
    <submittedName>
        <fullName evidence="1">Uncharacterized protein</fullName>
    </submittedName>
</protein>
<evidence type="ECO:0000313" key="1">
    <source>
        <dbReference type="EMBL" id="KAK2818165.1"/>
    </source>
</evidence>
<reference evidence="1" key="1">
    <citation type="submission" date="2023-08" db="EMBL/GenBank/DDBJ databases">
        <title>Pelteobagrus vachellii genome.</title>
        <authorList>
            <person name="Liu H."/>
        </authorList>
    </citation>
    <scope>NUCLEOTIDE SEQUENCE</scope>
    <source>
        <strain evidence="1">PRFRI_2022a</strain>
        <tissue evidence="1">Muscle</tissue>
    </source>
</reference>
<dbReference type="Proteomes" id="UP001187315">
    <property type="component" value="Unassembled WGS sequence"/>
</dbReference>
<name>A0AA88IK77_TACVA</name>
<evidence type="ECO:0000313" key="2">
    <source>
        <dbReference type="Proteomes" id="UP001187315"/>
    </source>
</evidence>
<dbReference type="EMBL" id="JAVHJS010000024">
    <property type="protein sequence ID" value="KAK2818165.1"/>
    <property type="molecule type" value="Genomic_DNA"/>
</dbReference>
<dbReference type="AlphaFoldDB" id="A0AA88IK77"/>